<protein>
    <submittedName>
        <fullName evidence="7">DNA-binding protein</fullName>
    </submittedName>
</protein>
<dbReference type="CDD" id="cd07377">
    <property type="entry name" value="WHTH_GntR"/>
    <property type="match status" value="1"/>
</dbReference>
<dbReference type="RefSeq" id="WP_109346711.1">
    <property type="nucleotide sequence ID" value="NZ_CP029343.1"/>
</dbReference>
<proteinExistence type="inferred from homology"/>
<dbReference type="Pfam" id="PF00392">
    <property type="entry name" value="GntR"/>
    <property type="match status" value="1"/>
</dbReference>
<evidence type="ECO:0000256" key="5">
    <source>
        <dbReference type="ARBA" id="ARBA00023163"/>
    </source>
</evidence>
<dbReference type="GO" id="GO:0003677">
    <property type="term" value="F:DNA binding"/>
    <property type="evidence" value="ECO:0007669"/>
    <property type="project" value="UniProtKB-KW"/>
</dbReference>
<accession>A0A2S2DLX6</accession>
<dbReference type="Gene3D" id="3.40.640.10">
    <property type="entry name" value="Type I PLP-dependent aspartate aminotransferase-like (Major domain)"/>
    <property type="match status" value="1"/>
</dbReference>
<evidence type="ECO:0000256" key="4">
    <source>
        <dbReference type="ARBA" id="ARBA00023125"/>
    </source>
</evidence>
<dbReference type="SUPFAM" id="SSF46785">
    <property type="entry name" value="Winged helix' DNA-binding domain"/>
    <property type="match status" value="1"/>
</dbReference>
<dbReference type="CDD" id="cd00609">
    <property type="entry name" value="AAT_like"/>
    <property type="match status" value="1"/>
</dbReference>
<dbReference type="InterPro" id="IPR036390">
    <property type="entry name" value="WH_DNA-bd_sf"/>
</dbReference>
<evidence type="ECO:0000256" key="1">
    <source>
        <dbReference type="ARBA" id="ARBA00005384"/>
    </source>
</evidence>
<dbReference type="InterPro" id="IPR015424">
    <property type="entry name" value="PyrdxlP-dep_Trfase"/>
</dbReference>
<dbReference type="InterPro" id="IPR051446">
    <property type="entry name" value="HTH_trans_reg/aminotransferase"/>
</dbReference>
<dbReference type="PROSITE" id="PS50949">
    <property type="entry name" value="HTH_GNTR"/>
    <property type="match status" value="1"/>
</dbReference>
<name>A0A2S2DLX6_9BURK</name>
<feature type="domain" description="HTH gntR-type" evidence="6">
    <location>
        <begin position="18"/>
        <end position="86"/>
    </location>
</feature>
<reference evidence="7 8" key="1">
    <citation type="submission" date="2018-05" db="EMBL/GenBank/DDBJ databases">
        <title>Complete genome sequence of Massilia oculi sp. nov. CCUG 43427T (=DSM 26321T), the type strain of M. oculi, and comparison with genome sequences of other Massilia strains.</title>
        <authorList>
            <person name="Zhu B."/>
        </authorList>
    </citation>
    <scope>NUCLEOTIDE SEQUENCE [LARGE SCALE GENOMIC DNA]</scope>
    <source>
        <strain evidence="7 8">CCUG 43427</strain>
    </source>
</reference>
<keyword evidence="5" id="KW-0804">Transcription</keyword>
<dbReference type="SUPFAM" id="SSF53383">
    <property type="entry name" value="PLP-dependent transferases"/>
    <property type="match status" value="1"/>
</dbReference>
<comment type="similarity">
    <text evidence="1">In the C-terminal section; belongs to the class-I pyridoxal-phosphate-dependent aminotransferase family.</text>
</comment>
<keyword evidence="8" id="KW-1185">Reference proteome</keyword>
<dbReference type="AlphaFoldDB" id="A0A2S2DLX6"/>
<dbReference type="KEGG" id="mtim:DIR46_19450"/>
<evidence type="ECO:0000259" key="6">
    <source>
        <dbReference type="PROSITE" id="PS50949"/>
    </source>
</evidence>
<evidence type="ECO:0000313" key="7">
    <source>
        <dbReference type="EMBL" id="AWL06393.1"/>
    </source>
</evidence>
<gene>
    <name evidence="7" type="ORF">DIR46_19450</name>
</gene>
<dbReference type="GO" id="GO:0030170">
    <property type="term" value="F:pyridoxal phosphate binding"/>
    <property type="evidence" value="ECO:0007669"/>
    <property type="project" value="InterPro"/>
</dbReference>
<dbReference type="Pfam" id="PF00155">
    <property type="entry name" value="Aminotran_1_2"/>
    <property type="match status" value="1"/>
</dbReference>
<dbReference type="PRINTS" id="PR00035">
    <property type="entry name" value="HTHGNTR"/>
</dbReference>
<keyword evidence="2" id="KW-0663">Pyridoxal phosphate</keyword>
<dbReference type="InterPro" id="IPR015421">
    <property type="entry name" value="PyrdxlP-dep_Trfase_major"/>
</dbReference>
<dbReference type="PANTHER" id="PTHR46577:SF1">
    <property type="entry name" value="HTH-TYPE TRANSCRIPTIONAL REGULATORY PROTEIN GABR"/>
    <property type="match status" value="1"/>
</dbReference>
<dbReference type="PANTHER" id="PTHR46577">
    <property type="entry name" value="HTH-TYPE TRANSCRIPTIONAL REGULATORY PROTEIN GABR"/>
    <property type="match status" value="1"/>
</dbReference>
<dbReference type="GO" id="GO:0003700">
    <property type="term" value="F:DNA-binding transcription factor activity"/>
    <property type="evidence" value="ECO:0007669"/>
    <property type="project" value="InterPro"/>
</dbReference>
<evidence type="ECO:0000256" key="2">
    <source>
        <dbReference type="ARBA" id="ARBA00022898"/>
    </source>
</evidence>
<organism evidence="7 8">
    <name type="scientific">Massilia oculi</name>
    <dbReference type="NCBI Taxonomy" id="945844"/>
    <lineage>
        <taxon>Bacteria</taxon>
        <taxon>Pseudomonadati</taxon>
        <taxon>Pseudomonadota</taxon>
        <taxon>Betaproteobacteria</taxon>
        <taxon>Burkholderiales</taxon>
        <taxon>Oxalobacteraceae</taxon>
        <taxon>Telluria group</taxon>
        <taxon>Massilia</taxon>
    </lineage>
</organism>
<dbReference type="SMART" id="SM00345">
    <property type="entry name" value="HTH_GNTR"/>
    <property type="match status" value="1"/>
</dbReference>
<dbReference type="OrthoDB" id="9804020at2"/>
<sequence>MQDLSVSDYLRFDTSSPVPLYRQIHARVREAVDTGVLKAGDRIPATRVLAEELGLARGTVAAAYALLSAEGYLEVRGAAGSVVARRSAPHGPPARAKVAPRARPLPLDVGGAVAPLPFQMGLPALDAFPRKVWARMAARTARSLQTRNLLKESSFGAPALRTAIASYLKLARGIDCMPCQVFVSAGYREALGLVTHALLTPGDMVWAEEPGFPPTRHLLAGLGYVPRPAPVDEHGLDVARAALLAPGARMAVVTPGHQCPLTVSMPPARRQALLDWAGAHDAWIVEDDYDGEFRHSGRPLPALASMDRAGRVIYSGSFSKVMFPGLRLSYVVVPPELVERFEDAASLLGNGCPALTQSILCEFMQDGHFVRHVQAMRRLYGERCELTARALAPAFGARATILPQAGGLHLVAAVAPGADRLLAARLREHGLAPLALADFHAGTPTRSALLLNFANVASAAQAEELARRVAQAMDAPLP</sequence>
<evidence type="ECO:0000313" key="8">
    <source>
        <dbReference type="Proteomes" id="UP000245820"/>
    </source>
</evidence>
<dbReference type="InterPro" id="IPR004839">
    <property type="entry name" value="Aminotransferase_I/II_large"/>
</dbReference>
<keyword evidence="3" id="KW-0805">Transcription regulation</keyword>
<dbReference type="InterPro" id="IPR036388">
    <property type="entry name" value="WH-like_DNA-bd_sf"/>
</dbReference>
<dbReference type="EMBL" id="CP029343">
    <property type="protein sequence ID" value="AWL06393.1"/>
    <property type="molecule type" value="Genomic_DNA"/>
</dbReference>
<dbReference type="InterPro" id="IPR000524">
    <property type="entry name" value="Tscrpt_reg_HTH_GntR"/>
</dbReference>
<dbReference type="Proteomes" id="UP000245820">
    <property type="component" value="Chromosome"/>
</dbReference>
<evidence type="ECO:0000256" key="3">
    <source>
        <dbReference type="ARBA" id="ARBA00023015"/>
    </source>
</evidence>
<dbReference type="Gene3D" id="1.10.10.10">
    <property type="entry name" value="Winged helix-like DNA-binding domain superfamily/Winged helix DNA-binding domain"/>
    <property type="match status" value="1"/>
</dbReference>
<keyword evidence="4 7" id="KW-0238">DNA-binding</keyword>